<proteinExistence type="predicted"/>
<protein>
    <submittedName>
        <fullName evidence="1">Uncharacterized protein</fullName>
    </submittedName>
</protein>
<keyword evidence="2" id="KW-1185">Reference proteome</keyword>
<comment type="caution">
    <text evidence="1">The sequence shown here is derived from an EMBL/GenBank/DDBJ whole genome shotgun (WGS) entry which is preliminary data.</text>
</comment>
<sequence>MRAVNADRHIDELYAAARANDMYAFQHGVLPLWTELEGIGPALAAEVLDRILALFALVPNPASSKLGILAGSLVAMGAPPAALAEVAAPILLKNMAASVAFARFWRRAAGPKVPLPRPDQGQEAYEYAQATLTRTSRLPWRHAVAPQDAADLAGAWFSLEDWLTLATTLLSLPEIRSSFFGDSAAADPSVATGRDEAAQLVADLGAVRGDMDCVAGLLEVLDDEELIVVHRGAGRAYAVTLTGVGDNFQLCTLLADAFAGEFPELTPEPSWVLASSTGPVAAAARIEARCQLTDALGANIWLEGRPAGIPRADGRRVVVLDPVAYGRSWDLGRTYEQMVPKVRVDRELAPQEAARWLSQIAPPAPVKGYPPAHIHFGRLTSTVEVTG</sequence>
<evidence type="ECO:0000313" key="2">
    <source>
        <dbReference type="Proteomes" id="UP000603200"/>
    </source>
</evidence>
<reference evidence="1 2" key="1">
    <citation type="submission" date="2021-01" db="EMBL/GenBank/DDBJ databases">
        <title>Whole genome shotgun sequence of Actinoplanes humidus NBRC 14915.</title>
        <authorList>
            <person name="Komaki H."/>
            <person name="Tamura T."/>
        </authorList>
    </citation>
    <scope>NUCLEOTIDE SEQUENCE [LARGE SCALE GENOMIC DNA]</scope>
    <source>
        <strain evidence="1 2">NBRC 14915</strain>
    </source>
</reference>
<gene>
    <name evidence="1" type="ORF">Ahu01nite_067880</name>
</gene>
<evidence type="ECO:0000313" key="1">
    <source>
        <dbReference type="EMBL" id="GIE23686.1"/>
    </source>
</evidence>
<organism evidence="1 2">
    <name type="scientific">Winogradskya humida</name>
    <dbReference type="NCBI Taxonomy" id="113566"/>
    <lineage>
        <taxon>Bacteria</taxon>
        <taxon>Bacillati</taxon>
        <taxon>Actinomycetota</taxon>
        <taxon>Actinomycetes</taxon>
        <taxon>Micromonosporales</taxon>
        <taxon>Micromonosporaceae</taxon>
        <taxon>Winogradskya</taxon>
    </lineage>
</organism>
<accession>A0ABQ3ZYM3</accession>
<name>A0ABQ3ZYM3_9ACTN</name>
<dbReference type="EMBL" id="BOMN01000094">
    <property type="protein sequence ID" value="GIE23686.1"/>
    <property type="molecule type" value="Genomic_DNA"/>
</dbReference>
<dbReference type="Proteomes" id="UP000603200">
    <property type="component" value="Unassembled WGS sequence"/>
</dbReference>